<feature type="transmembrane region" description="Helical" evidence="2">
    <location>
        <begin position="598"/>
        <end position="621"/>
    </location>
</feature>
<feature type="compositionally biased region" description="Basic and acidic residues" evidence="1">
    <location>
        <begin position="88"/>
        <end position="105"/>
    </location>
</feature>
<evidence type="ECO:0000313" key="3">
    <source>
        <dbReference type="EMBL" id="KAK9156598.1"/>
    </source>
</evidence>
<keyword evidence="2" id="KW-0812">Transmembrane</keyword>
<dbReference type="PANTHER" id="PTHR34775">
    <property type="entry name" value="TRANSMEMBRANE PROTEIN"/>
    <property type="match status" value="1"/>
</dbReference>
<organism evidence="3 4">
    <name type="scientific">Stephania cephalantha</name>
    <dbReference type="NCBI Taxonomy" id="152367"/>
    <lineage>
        <taxon>Eukaryota</taxon>
        <taxon>Viridiplantae</taxon>
        <taxon>Streptophyta</taxon>
        <taxon>Embryophyta</taxon>
        <taxon>Tracheophyta</taxon>
        <taxon>Spermatophyta</taxon>
        <taxon>Magnoliopsida</taxon>
        <taxon>Ranunculales</taxon>
        <taxon>Menispermaceae</taxon>
        <taxon>Menispermoideae</taxon>
        <taxon>Cissampelideae</taxon>
        <taxon>Stephania</taxon>
    </lineage>
</organism>
<feature type="compositionally biased region" description="Basic and acidic residues" evidence="1">
    <location>
        <begin position="163"/>
        <end position="181"/>
    </location>
</feature>
<feature type="compositionally biased region" description="Low complexity" evidence="1">
    <location>
        <begin position="14"/>
        <end position="24"/>
    </location>
</feature>
<feature type="compositionally biased region" description="Polar residues" evidence="1">
    <location>
        <begin position="49"/>
        <end position="58"/>
    </location>
</feature>
<feature type="compositionally biased region" description="Polar residues" evidence="1">
    <location>
        <begin position="206"/>
        <end position="223"/>
    </location>
</feature>
<evidence type="ECO:0000313" key="4">
    <source>
        <dbReference type="Proteomes" id="UP001419268"/>
    </source>
</evidence>
<feature type="compositionally biased region" description="Polar residues" evidence="1">
    <location>
        <begin position="106"/>
        <end position="117"/>
    </location>
</feature>
<feature type="compositionally biased region" description="Basic and acidic residues" evidence="1">
    <location>
        <begin position="37"/>
        <end position="48"/>
    </location>
</feature>
<proteinExistence type="predicted"/>
<evidence type="ECO:0000256" key="1">
    <source>
        <dbReference type="SAM" id="MobiDB-lite"/>
    </source>
</evidence>
<name>A0AAP0KQ04_9MAGN</name>
<feature type="compositionally biased region" description="Low complexity" evidence="1">
    <location>
        <begin position="253"/>
        <end position="274"/>
    </location>
</feature>
<keyword evidence="2" id="KW-1133">Transmembrane helix</keyword>
<comment type="caution">
    <text evidence="3">The sequence shown here is derived from an EMBL/GenBank/DDBJ whole genome shotgun (WGS) entry which is preliminary data.</text>
</comment>
<keyword evidence="2" id="KW-0472">Membrane</keyword>
<reference evidence="3 4" key="1">
    <citation type="submission" date="2024-01" db="EMBL/GenBank/DDBJ databases">
        <title>Genome assemblies of Stephania.</title>
        <authorList>
            <person name="Yang L."/>
        </authorList>
    </citation>
    <scope>NUCLEOTIDE SEQUENCE [LARGE SCALE GENOMIC DNA]</scope>
    <source>
        <strain evidence="3">JXDWG</strain>
        <tissue evidence="3">Leaf</tissue>
    </source>
</reference>
<dbReference type="PANTHER" id="PTHR34775:SF6">
    <property type="entry name" value="TRANSMEMBRANE PROTEIN"/>
    <property type="match status" value="1"/>
</dbReference>
<feature type="compositionally biased region" description="Basic and acidic residues" evidence="1">
    <location>
        <begin position="224"/>
        <end position="252"/>
    </location>
</feature>
<dbReference type="Proteomes" id="UP001419268">
    <property type="component" value="Unassembled WGS sequence"/>
</dbReference>
<evidence type="ECO:0000256" key="2">
    <source>
        <dbReference type="SAM" id="Phobius"/>
    </source>
</evidence>
<dbReference type="EMBL" id="JBBNAG010000002">
    <property type="protein sequence ID" value="KAK9156598.1"/>
    <property type="molecule type" value="Genomic_DNA"/>
</dbReference>
<sequence length="786" mass="86765">MKKNLSSPSPTKPSGLSRSVSSSSITDLQQRFCSPKRFREGNENEQEKASSLNSSRSVQKAMKTPPTKHFMSPTISAASKAVAPRKKVLSERNDGAEDLDFDGHSVRSSQNSTTPLSSRGFERVVDDDDDDDDDVLEPSFQPYDPLTNYLSPRPKFLRYNPNRRMEILHRRDGDLRKRGEDPNVSVESQKLIDEGLIQSLSSSSLEDNNSLKQEGESSPNAEKSSPEPCRDDGIKEKLEKAEEERSMSKASDDSSLLGDGYSSSDARASDSSSSTLEGYTPSDDGLEPQLLPDVEESADWEDDDDEEDEEEERHWNVARALKALLFLLLTVLSISIAAPSSQSLVDLKQAYHKLQHHVSAAAVNDVTVSGVFFDVKQENEQNFIDADLEDVSQQIGEGLETRQEVAAEVANFYQVSDIEHQADDELTLEHYQSSDEVQFEKPDGDAIQVEKSEVVVWDPNQVPTGNVAVHEAAKEEKVELESSIEDLRDETAAVESCNIFQAPMEELTNEEVVRKEEKVGDESDTMADATNGIVEVVKSRGGGGGEIGDDYGSYESLKPDPFNEFMFNELDDQITGFSNSSSAVELQHKDSLTTAPSVFTLAAIGASLLSVFVAFAALRFLHQKCKRTFSKGSGRPTTKKSLGAKSVEFRSAPLPLPLPLPKRAIEVDKVEHYKGNGYQKYYENQMPAVELLGEYVVSPFRRHEIESKPVESEASSLSCSDEKWPGRKAVSSANHEYSSISDYSAAQSPSYGSFTTQEKILIKEGGVFNTPVRRSSRIANRAVMSP</sequence>
<protein>
    <submittedName>
        <fullName evidence="3">Uncharacterized protein</fullName>
    </submittedName>
</protein>
<gene>
    <name evidence="3" type="ORF">Scep_003172</name>
</gene>
<dbReference type="AlphaFoldDB" id="A0AAP0KQ04"/>
<accession>A0AAP0KQ04</accession>
<keyword evidence="4" id="KW-1185">Reference proteome</keyword>
<feature type="region of interest" description="Disordered" evidence="1">
    <location>
        <begin position="1"/>
        <end position="290"/>
    </location>
</feature>
<feature type="compositionally biased region" description="Acidic residues" evidence="1">
    <location>
        <begin position="125"/>
        <end position="136"/>
    </location>
</feature>